<protein>
    <submittedName>
        <fullName evidence="1">Putative tail protein</fullName>
    </submittedName>
</protein>
<accession>A0A6H1ZEK3</accession>
<reference evidence="1" key="1">
    <citation type="submission" date="2020-03" db="EMBL/GenBank/DDBJ databases">
        <title>The deep terrestrial virosphere.</title>
        <authorList>
            <person name="Holmfeldt K."/>
            <person name="Nilsson E."/>
            <person name="Simone D."/>
            <person name="Lopez-Fernandez M."/>
            <person name="Wu X."/>
            <person name="de Brujin I."/>
            <person name="Lundin D."/>
            <person name="Andersson A."/>
            <person name="Bertilsson S."/>
            <person name="Dopson M."/>
        </authorList>
    </citation>
    <scope>NUCLEOTIDE SEQUENCE</scope>
    <source>
        <strain evidence="1">TM448A00287</strain>
        <strain evidence="2">TM448B00362</strain>
    </source>
</reference>
<dbReference type="EMBL" id="MT143999">
    <property type="protein sequence ID" value="QJA45892.1"/>
    <property type="molecule type" value="Genomic_DNA"/>
</dbReference>
<name>A0A6H1ZEK3_9ZZZZ</name>
<evidence type="ECO:0000313" key="1">
    <source>
        <dbReference type="EMBL" id="QJA45892.1"/>
    </source>
</evidence>
<dbReference type="AlphaFoldDB" id="A0A6H1ZEK3"/>
<proteinExistence type="predicted"/>
<sequence length="491" mass="53176">MANELEIILTLQDKVSKEFKAVTDTIKKGTGDIEKETKKLGETGEKTSKGLVKGFRDQIQPINLLLRTVTRVGFIWGVTFGLMIKGVVDLGKQIDALDKLSFKLGISASDLSKRFYGFDISTQQARTGVASMNNLLSTLGNALTYVKLKTAESIAENDILNRQYGVIGNTLSTVGKTLFGVNTSGTPGMSRESAIAAIEQENMVKRQGSKEGQALLIAEHDLYNQLTMSKVEYKRQQFQDEIALMQSYGIETENLRMAFDMKEQEDRNLSLMQMAADRAAAEGNTTTALGWEQQIQMANFKKITNDQTLISAFAANQEIILAHKVTQAKLQQFQLVAGGLSQLSGALMAYAGENKKAAKAAQAVALASTIVDTAAAVMNAMNTHPFVPVGLTMASLAAATGAVQIATISGQSFALGGRPPIGQASLVGERGPEMFVPDEVGSIIPNNKLGNTTKQISIYIEINEPTVRNDEDIDRITEQVSLRLAQEAERL</sequence>
<dbReference type="EMBL" id="MT144616">
    <property type="protein sequence ID" value="QJH95268.1"/>
    <property type="molecule type" value="Genomic_DNA"/>
</dbReference>
<organism evidence="1">
    <name type="scientific">viral metagenome</name>
    <dbReference type="NCBI Taxonomy" id="1070528"/>
    <lineage>
        <taxon>unclassified sequences</taxon>
        <taxon>metagenomes</taxon>
        <taxon>organismal metagenomes</taxon>
    </lineage>
</organism>
<evidence type="ECO:0000313" key="2">
    <source>
        <dbReference type="EMBL" id="QJH95268.1"/>
    </source>
</evidence>
<gene>
    <name evidence="1" type="ORF">TM448A00287_0014</name>
    <name evidence="2" type="ORF">TM448B00362_0014</name>
</gene>